<feature type="transmembrane region" description="Helical" evidence="1">
    <location>
        <begin position="6"/>
        <end position="30"/>
    </location>
</feature>
<dbReference type="InterPro" id="IPR008407">
    <property type="entry name" value="Brnchd-chn_aa_trnsp_AzlD"/>
</dbReference>
<name>A0ABR7I2N8_9FIRM</name>
<evidence type="ECO:0000313" key="3">
    <source>
        <dbReference type="Proteomes" id="UP000633936"/>
    </source>
</evidence>
<protein>
    <submittedName>
        <fullName evidence="2">Branched-chain amino acid transporter permease</fullName>
    </submittedName>
</protein>
<feature type="transmembrane region" description="Helical" evidence="1">
    <location>
        <begin position="90"/>
        <end position="109"/>
    </location>
</feature>
<keyword evidence="1" id="KW-1133">Transmembrane helix</keyword>
<sequence length="110" mass="12062">MTMTTTQAIITIAAVVLGTMATRFIPFIIFPEGKNPPEFVKYLGTVLPYAAIGLLVIYCLKDVPASSTHGLPEAIAILFIVWIHKWKKNTLLSIGGGTVLYMILVQTVFH</sequence>
<proteinExistence type="predicted"/>
<comment type="caution">
    <text evidence="2">The sequence shown here is derived from an EMBL/GenBank/DDBJ whole genome shotgun (WGS) entry which is preliminary data.</text>
</comment>
<gene>
    <name evidence="2" type="ORF">H8Z79_10030</name>
</gene>
<keyword evidence="1" id="KW-0472">Membrane</keyword>
<feature type="transmembrane region" description="Helical" evidence="1">
    <location>
        <begin position="42"/>
        <end position="60"/>
    </location>
</feature>
<keyword evidence="1" id="KW-0812">Transmembrane</keyword>
<reference evidence="2 3" key="1">
    <citation type="submission" date="2020-08" db="EMBL/GenBank/DDBJ databases">
        <title>Genome public.</title>
        <authorList>
            <person name="Liu C."/>
            <person name="Sun Q."/>
        </authorList>
    </citation>
    <scope>NUCLEOTIDE SEQUENCE [LARGE SCALE GENOMIC DNA]</scope>
    <source>
        <strain evidence="2 3">27-44</strain>
    </source>
</reference>
<dbReference type="Proteomes" id="UP000633936">
    <property type="component" value="Unassembled WGS sequence"/>
</dbReference>
<dbReference type="Pfam" id="PF05437">
    <property type="entry name" value="AzlD"/>
    <property type="match status" value="1"/>
</dbReference>
<keyword evidence="3" id="KW-1185">Reference proteome</keyword>
<evidence type="ECO:0000313" key="2">
    <source>
        <dbReference type="EMBL" id="MBC5740781.1"/>
    </source>
</evidence>
<dbReference type="EMBL" id="JACOQE010000005">
    <property type="protein sequence ID" value="MBC5740781.1"/>
    <property type="molecule type" value="Genomic_DNA"/>
</dbReference>
<accession>A0ABR7I2N8</accession>
<organism evidence="2 3">
    <name type="scientific">Blautia intestinalis</name>
    <dbReference type="NCBI Taxonomy" id="2763028"/>
    <lineage>
        <taxon>Bacteria</taxon>
        <taxon>Bacillati</taxon>
        <taxon>Bacillota</taxon>
        <taxon>Clostridia</taxon>
        <taxon>Lachnospirales</taxon>
        <taxon>Lachnospiraceae</taxon>
        <taxon>Blautia</taxon>
    </lineage>
</organism>
<dbReference type="PIRSF" id="PIRSF003203">
    <property type="entry name" value="AzlD"/>
    <property type="match status" value="1"/>
</dbReference>
<evidence type="ECO:0000256" key="1">
    <source>
        <dbReference type="SAM" id="Phobius"/>
    </source>
</evidence>